<dbReference type="GO" id="GO:0070043">
    <property type="term" value="F:rRNA (guanine-N7-)-methyltransferase activity"/>
    <property type="evidence" value="ECO:0007669"/>
    <property type="project" value="TreeGrafter"/>
</dbReference>
<dbReference type="EMBL" id="UOGK01000544">
    <property type="protein sequence ID" value="VAX41458.1"/>
    <property type="molecule type" value="Genomic_DNA"/>
</dbReference>
<dbReference type="EC" id="2.1.1.173" evidence="4"/>
<feature type="domain" description="THUMP" evidence="3">
    <location>
        <begin position="64"/>
        <end position="162"/>
    </location>
</feature>
<gene>
    <name evidence="4" type="ORF">MNBD_PLANCTO03-1705</name>
</gene>
<dbReference type="CDD" id="cd11715">
    <property type="entry name" value="THUMP_AdoMetMT"/>
    <property type="match status" value="1"/>
</dbReference>
<dbReference type="InterPro" id="IPR054170">
    <property type="entry name" value="RlmL_1st"/>
</dbReference>
<dbReference type="InterPro" id="IPR000241">
    <property type="entry name" value="RlmKL-like_Mtase"/>
</dbReference>
<dbReference type="AlphaFoldDB" id="A0A3B1DYS9"/>
<sequence>AMPIDPAKKRLTRITCAPFITPYLRAEVEALGYEIQDEDRTGIHIGATLPDCMQLNLRLRTAQHIHWLLTRFRCPSPDALYTQVAAFPWEELIANDSYVSIASNVEHPKITNSLYPTRVVKDAIVDRITKHTGSRPDSGPDRSKVVIHLYWKGDRAWVYLNTTGQWLADRGYRKLPHHAPMRETLAAAVLMAAGYDGTMPLVDPMCGSGTIAIEAALMATGRAPGLLRSNYSLLHTMLDVREDWREARREAGKLRRGGELGPMPPIVASDIDPHAVEAARRNARVAGVEQLIEFGVCDFAEAPLPVGADGEPGLVVMNPEYGERMGDLDRLGETYSRIGDFLKQRCAGWTGFIFTGSRELAGKVGLKSSRKTPFMNAQIECRLLRYEMYAGTRDKEQMAKGKSGQEET</sequence>
<dbReference type="PANTHER" id="PTHR47313:SF1">
    <property type="entry name" value="RIBOSOMAL RNA LARGE SUBUNIT METHYLTRANSFERASE K_L"/>
    <property type="match status" value="1"/>
</dbReference>
<keyword evidence="1 4" id="KW-0489">Methyltransferase</keyword>
<dbReference type="GO" id="GO:0003723">
    <property type="term" value="F:RNA binding"/>
    <property type="evidence" value="ECO:0007669"/>
    <property type="project" value="InterPro"/>
</dbReference>
<name>A0A3B1DYS9_9ZZZZ</name>
<dbReference type="InterPro" id="IPR004114">
    <property type="entry name" value="THUMP_dom"/>
</dbReference>
<dbReference type="InterPro" id="IPR029063">
    <property type="entry name" value="SAM-dependent_MTases_sf"/>
</dbReference>
<keyword evidence="2 4" id="KW-0808">Transferase</keyword>
<feature type="non-terminal residue" evidence="4">
    <location>
        <position position="1"/>
    </location>
</feature>
<evidence type="ECO:0000313" key="4">
    <source>
        <dbReference type="EMBL" id="VAX41458.1"/>
    </source>
</evidence>
<dbReference type="SMART" id="SM00981">
    <property type="entry name" value="THUMP"/>
    <property type="match status" value="1"/>
</dbReference>
<dbReference type="PROSITE" id="PS01261">
    <property type="entry name" value="UPF0020"/>
    <property type="match status" value="1"/>
</dbReference>
<evidence type="ECO:0000256" key="1">
    <source>
        <dbReference type="ARBA" id="ARBA00022603"/>
    </source>
</evidence>
<evidence type="ECO:0000256" key="2">
    <source>
        <dbReference type="ARBA" id="ARBA00022679"/>
    </source>
</evidence>
<reference evidence="4" key="1">
    <citation type="submission" date="2018-06" db="EMBL/GenBank/DDBJ databases">
        <authorList>
            <person name="Zhirakovskaya E."/>
        </authorList>
    </citation>
    <scope>NUCLEOTIDE SEQUENCE</scope>
</reference>
<proteinExistence type="predicted"/>
<organism evidence="4">
    <name type="scientific">hydrothermal vent metagenome</name>
    <dbReference type="NCBI Taxonomy" id="652676"/>
    <lineage>
        <taxon>unclassified sequences</taxon>
        <taxon>metagenomes</taxon>
        <taxon>ecological metagenomes</taxon>
    </lineage>
</organism>
<dbReference type="GO" id="GO:0052915">
    <property type="term" value="F:23S rRNA (guanine(2445)-N(2))-methyltransferase activity"/>
    <property type="evidence" value="ECO:0007669"/>
    <property type="project" value="UniProtKB-EC"/>
</dbReference>
<dbReference type="InterPro" id="IPR053943">
    <property type="entry name" value="RlmKL-like_Mtase_CS"/>
</dbReference>
<dbReference type="PANTHER" id="PTHR47313">
    <property type="entry name" value="RIBOSOMAL RNA LARGE SUBUNIT METHYLTRANSFERASE K/L"/>
    <property type="match status" value="1"/>
</dbReference>
<accession>A0A3B1DYS9</accession>
<dbReference type="Pfam" id="PF02926">
    <property type="entry name" value="THUMP"/>
    <property type="match status" value="1"/>
</dbReference>
<dbReference type="SUPFAM" id="SSF53335">
    <property type="entry name" value="S-adenosyl-L-methionine-dependent methyltransferases"/>
    <property type="match status" value="1"/>
</dbReference>
<dbReference type="Pfam" id="PF01170">
    <property type="entry name" value="UPF0020"/>
    <property type="match status" value="1"/>
</dbReference>
<evidence type="ECO:0000259" key="3">
    <source>
        <dbReference type="SMART" id="SM00981"/>
    </source>
</evidence>
<protein>
    <submittedName>
        <fullName evidence="4">23S rRNA (Guanine(2445)-N(2))-methyltransferase</fullName>
        <ecNumber evidence="4">2.1.1.173</ecNumber>
    </submittedName>
</protein>
<dbReference type="Gene3D" id="3.30.2130.30">
    <property type="match status" value="1"/>
</dbReference>
<dbReference type="Gene3D" id="3.40.50.150">
    <property type="entry name" value="Vaccinia Virus protein VP39"/>
    <property type="match status" value="1"/>
</dbReference>
<dbReference type="Pfam" id="PF22020">
    <property type="entry name" value="RlmL_1st"/>
    <property type="match status" value="1"/>
</dbReference>